<gene>
    <name evidence="4" type="ORF">NVS47_09765</name>
</gene>
<protein>
    <submittedName>
        <fullName evidence="4">Stalk domain-containing protein</fullName>
    </submittedName>
</protein>
<feature type="domain" description="Phosphodiester glycosidase" evidence="3">
    <location>
        <begin position="265"/>
        <end position="380"/>
    </location>
</feature>
<feature type="signal peptide" evidence="1">
    <location>
        <begin position="1"/>
        <end position="31"/>
    </location>
</feature>
<evidence type="ECO:0000259" key="3">
    <source>
        <dbReference type="Pfam" id="PF09992"/>
    </source>
</evidence>
<proteinExistence type="predicted"/>
<keyword evidence="5" id="KW-1185">Reference proteome</keyword>
<evidence type="ECO:0000259" key="2">
    <source>
        <dbReference type="Pfam" id="PF07833"/>
    </source>
</evidence>
<dbReference type="PANTHER" id="PTHR40446:SF2">
    <property type="entry name" value="N-ACETYLGLUCOSAMINE-1-PHOSPHODIESTER ALPHA-N-ACETYLGLUCOSAMINIDASE"/>
    <property type="match status" value="1"/>
</dbReference>
<feature type="domain" description="Copper amine oxidase-like N-terminal" evidence="2">
    <location>
        <begin position="741"/>
        <end position="846"/>
    </location>
</feature>
<feature type="chain" id="PRO_5045170222" evidence="1">
    <location>
        <begin position="32"/>
        <end position="849"/>
    </location>
</feature>
<dbReference type="InterPro" id="IPR036582">
    <property type="entry name" value="Mao_N_sf"/>
</dbReference>
<name>A0ABT1Y5N4_9FIRM</name>
<sequence length="849" mass="93084">MPKLKRKRCLKSKLMFSMILLCLCAFLTSHAAAAAAVKPIAEETITRGAVLQQYTVKTASGTSKVFVTKINIQDPYIKMDVIYGIDGKLGKNQNVANMAQENKAIAAINGDFFDMTTGSLFGPIMKDEKWITTPTTTIDGLSGFAMTDGGQPRILPFSFQGSLIADNGASFPVAAVNKTFSCVDKINIFTNDWDVSALPGEALGTYVYVLVQDDEVSEILFNEKPKRISRDDYVILGHGLGANFLVNNLYAGAEVEFDFSVDQGDDWQFVMGAHTPLVANGKRAQFTRDIPGSRARSAVGISQDQKYVYWIGVEKSGTSTGMTLTELADFMVQLGVAQGVNLDGGGSTTVLSRSPGDFTPSLKNQPEQGNLRNVPNGLALYSTAPQGTLKDFVIGGPSFLLMKEKAELSLKAIDEYDNPLNMQDSNMTWQSKNDKAAVQGNQLQGQKVGTAIVEAHSNQINQQFNVEIIGRDGIQEMGFNTDSLLLNPGQTVTLKPVITTKNGARREVDASLFNWEWINVDGEKTGPAEFKAGMTPGSGWLVGTYDRFSKMVPVSIGTTSQVIMDFENQPQIGFLGTPAEVTGQFVLNNTEKKAGQASGSLSYDFAKASADVQAAYGQFGTQGLPFSGTANGLNLWVYGDNNNYWLRAEIVNQKGETSYLTLADKVNWSGWQEVSVDFPQAMENPILKRVYVVNLKNSTGHQSTDGTILFDQISYKTTAPSATKVQDTKLKLFVNQKRMLVNDREQQIDQGPILENGRSYIPARFIIEALGGRVYWTADEKKVRILFPQNMIDLWVNDKEHTIVNGKNQPADTAPIIRNSRTLIPVRMVTENLGYQVDWIKGEITIAKK</sequence>
<dbReference type="Proteomes" id="UP001524944">
    <property type="component" value="Unassembled WGS sequence"/>
</dbReference>
<evidence type="ECO:0000256" key="1">
    <source>
        <dbReference type="SAM" id="SignalP"/>
    </source>
</evidence>
<organism evidence="4 5">
    <name type="scientific">Dehalobacterium formicoaceticum</name>
    <dbReference type="NCBI Taxonomy" id="51515"/>
    <lineage>
        <taxon>Bacteria</taxon>
        <taxon>Bacillati</taxon>
        <taxon>Bacillota</taxon>
        <taxon>Clostridia</taxon>
        <taxon>Eubacteriales</taxon>
        <taxon>Peptococcaceae</taxon>
        <taxon>Dehalobacterium</taxon>
    </lineage>
</organism>
<evidence type="ECO:0000313" key="5">
    <source>
        <dbReference type="Proteomes" id="UP001524944"/>
    </source>
</evidence>
<dbReference type="PANTHER" id="PTHR40446">
    <property type="entry name" value="N-ACETYLGLUCOSAMINE-1-PHOSPHODIESTER ALPHA-N-ACETYLGLUCOSAMINIDASE"/>
    <property type="match status" value="1"/>
</dbReference>
<dbReference type="Pfam" id="PF09992">
    <property type="entry name" value="NAGPA"/>
    <property type="match status" value="1"/>
</dbReference>
<reference evidence="4 5" key="1">
    <citation type="submission" date="2022-08" db="EMBL/GenBank/DDBJ databases">
        <title>Proteogenomics of the novel Dehalobacterium formicoaceticum strain EZ94 highlights a key role of methyltransferases during anaerobic dichloromethane degradation.</title>
        <authorList>
            <person name="Wasmund K."/>
        </authorList>
    </citation>
    <scope>NUCLEOTIDE SEQUENCE [LARGE SCALE GENOMIC DNA]</scope>
    <source>
        <strain evidence="4 5">EZ94</strain>
    </source>
</reference>
<comment type="caution">
    <text evidence="4">The sequence shown here is derived from an EMBL/GenBank/DDBJ whole genome shotgun (WGS) entry which is preliminary data.</text>
</comment>
<dbReference type="InterPro" id="IPR012854">
    <property type="entry name" value="Cu_amine_oxidase-like_N"/>
</dbReference>
<keyword evidence="1" id="KW-0732">Signal</keyword>
<dbReference type="EMBL" id="JANPWE010000004">
    <property type="protein sequence ID" value="MCR6545791.1"/>
    <property type="molecule type" value="Genomic_DNA"/>
</dbReference>
<dbReference type="Gene3D" id="2.60.120.430">
    <property type="entry name" value="Galactose-binding lectin"/>
    <property type="match status" value="1"/>
</dbReference>
<evidence type="ECO:0000313" key="4">
    <source>
        <dbReference type="EMBL" id="MCR6545791.1"/>
    </source>
</evidence>
<dbReference type="InterPro" id="IPR018711">
    <property type="entry name" value="NAGPA"/>
</dbReference>
<dbReference type="Pfam" id="PF07833">
    <property type="entry name" value="Cu_amine_oxidN1"/>
    <property type="match status" value="1"/>
</dbReference>
<accession>A0ABT1Y5N4</accession>
<dbReference type="SUPFAM" id="SSF55383">
    <property type="entry name" value="Copper amine oxidase, domain N"/>
    <property type="match status" value="2"/>
</dbReference>
<dbReference type="RefSeq" id="WP_089611048.1">
    <property type="nucleotide sequence ID" value="NZ_CP022121.1"/>
</dbReference>
<dbReference type="Gene3D" id="3.30.457.10">
    <property type="entry name" value="Copper amine oxidase-like, N-terminal domain"/>
    <property type="match status" value="1"/>
</dbReference>